<keyword evidence="2 7" id="KW-0813">Transport</keyword>
<evidence type="ECO:0000256" key="3">
    <source>
        <dbReference type="ARBA" id="ARBA00022475"/>
    </source>
</evidence>
<evidence type="ECO:0000259" key="8">
    <source>
        <dbReference type="PROSITE" id="PS50928"/>
    </source>
</evidence>
<keyword evidence="6 7" id="KW-0472">Membrane</keyword>
<dbReference type="AlphaFoldDB" id="A0A081P9Q8"/>
<accession>A0A081P9Q8</accession>
<dbReference type="Proteomes" id="UP000028123">
    <property type="component" value="Unassembled WGS sequence"/>
</dbReference>
<reference evidence="9 10" key="1">
    <citation type="submission" date="2014-06" db="EMBL/GenBank/DDBJ databases">
        <title>Draft genome sequence of Paenibacillus sp. MSt1.</title>
        <authorList>
            <person name="Aw Y.K."/>
            <person name="Ong K.S."/>
            <person name="Gan H.M."/>
            <person name="Lee S.M."/>
        </authorList>
    </citation>
    <scope>NUCLEOTIDE SEQUENCE [LARGE SCALE GENOMIC DNA]</scope>
    <source>
        <strain evidence="9 10">MSt1</strain>
    </source>
</reference>
<dbReference type="PANTHER" id="PTHR30614">
    <property type="entry name" value="MEMBRANE COMPONENT OF AMINO ACID ABC TRANSPORTER"/>
    <property type="match status" value="1"/>
</dbReference>
<comment type="caution">
    <text evidence="9">The sequence shown here is derived from an EMBL/GenBank/DDBJ whole genome shotgun (WGS) entry which is preliminary data.</text>
</comment>
<dbReference type="GO" id="GO:0022857">
    <property type="term" value="F:transmembrane transporter activity"/>
    <property type="evidence" value="ECO:0007669"/>
    <property type="project" value="InterPro"/>
</dbReference>
<dbReference type="PROSITE" id="PS50928">
    <property type="entry name" value="ABC_TM1"/>
    <property type="match status" value="1"/>
</dbReference>
<dbReference type="SUPFAM" id="SSF161098">
    <property type="entry name" value="MetI-like"/>
    <property type="match status" value="1"/>
</dbReference>
<dbReference type="InterPro" id="IPR043429">
    <property type="entry name" value="ArtM/GltK/GlnP/TcyL/YhdX-like"/>
</dbReference>
<name>A0A081P9Q8_9BACL</name>
<dbReference type="eggNOG" id="COG0765">
    <property type="taxonomic scope" value="Bacteria"/>
</dbReference>
<gene>
    <name evidence="9" type="ORF">ET33_19485</name>
</gene>
<dbReference type="InterPro" id="IPR000515">
    <property type="entry name" value="MetI-like"/>
</dbReference>
<feature type="transmembrane region" description="Helical" evidence="7">
    <location>
        <begin position="188"/>
        <end position="208"/>
    </location>
</feature>
<feature type="transmembrane region" description="Helical" evidence="7">
    <location>
        <begin position="20"/>
        <end position="47"/>
    </location>
</feature>
<dbReference type="GO" id="GO:0006865">
    <property type="term" value="P:amino acid transport"/>
    <property type="evidence" value="ECO:0007669"/>
    <property type="project" value="TreeGrafter"/>
</dbReference>
<dbReference type="RefSeq" id="WP_036676179.1">
    <property type="nucleotide sequence ID" value="NZ_JNVM01000003.1"/>
</dbReference>
<evidence type="ECO:0000256" key="6">
    <source>
        <dbReference type="ARBA" id="ARBA00023136"/>
    </source>
</evidence>
<dbReference type="InterPro" id="IPR035906">
    <property type="entry name" value="MetI-like_sf"/>
</dbReference>
<dbReference type="InterPro" id="IPR010065">
    <property type="entry name" value="AA_ABC_transptr_permease_3TM"/>
</dbReference>
<evidence type="ECO:0000256" key="4">
    <source>
        <dbReference type="ARBA" id="ARBA00022692"/>
    </source>
</evidence>
<evidence type="ECO:0000313" key="10">
    <source>
        <dbReference type="Proteomes" id="UP000028123"/>
    </source>
</evidence>
<dbReference type="Gene3D" id="1.10.3720.10">
    <property type="entry name" value="MetI-like"/>
    <property type="match status" value="1"/>
</dbReference>
<dbReference type="CDD" id="cd06261">
    <property type="entry name" value="TM_PBP2"/>
    <property type="match status" value="1"/>
</dbReference>
<evidence type="ECO:0000256" key="7">
    <source>
        <dbReference type="RuleBase" id="RU363032"/>
    </source>
</evidence>
<dbReference type="Pfam" id="PF00528">
    <property type="entry name" value="BPD_transp_1"/>
    <property type="match status" value="1"/>
</dbReference>
<dbReference type="PANTHER" id="PTHR30614:SF36">
    <property type="entry name" value="ABC TRANSPORTER MEMBRANE-SPANNING PERMEASE-GLUTAMINE TRANSPORT"/>
    <property type="match status" value="1"/>
</dbReference>
<keyword evidence="10" id="KW-1185">Reference proteome</keyword>
<evidence type="ECO:0000313" key="9">
    <source>
        <dbReference type="EMBL" id="KEQ27431.1"/>
    </source>
</evidence>
<protein>
    <submittedName>
        <fullName evidence="9">Amino acid ABC transporter permease</fullName>
    </submittedName>
</protein>
<evidence type="ECO:0000256" key="2">
    <source>
        <dbReference type="ARBA" id="ARBA00022448"/>
    </source>
</evidence>
<evidence type="ECO:0000256" key="5">
    <source>
        <dbReference type="ARBA" id="ARBA00022989"/>
    </source>
</evidence>
<feature type="transmembrane region" description="Helical" evidence="7">
    <location>
        <begin position="68"/>
        <end position="100"/>
    </location>
</feature>
<dbReference type="NCBIfam" id="TIGR01726">
    <property type="entry name" value="HEQRo_perm_3TM"/>
    <property type="match status" value="1"/>
</dbReference>
<comment type="similarity">
    <text evidence="7">Belongs to the binding-protein-dependent transport system permease family.</text>
</comment>
<keyword evidence="3" id="KW-1003">Cell membrane</keyword>
<evidence type="ECO:0000256" key="1">
    <source>
        <dbReference type="ARBA" id="ARBA00004651"/>
    </source>
</evidence>
<dbReference type="GO" id="GO:0043190">
    <property type="term" value="C:ATP-binding cassette (ABC) transporter complex"/>
    <property type="evidence" value="ECO:0007669"/>
    <property type="project" value="InterPro"/>
</dbReference>
<sequence>MASSGFDLLIVSLPQLVKGLLQTLILALYCIVCSTLGGLVFGVLRASRSRWLGVLTRTYLELFRSIPILVWLFFFFFGLPIFFGIDLPGFACAVLVLSLWGMTEVGEVVRGALISLPKGQKEAGQSIGLSPMQLYVHVLLPQALRRMIPPVINVYTRIVKTTSLAVLIGVTEIIKTGQQIIERTGESVLIYGTLFLLYFVLCYPLSVLSRKLENKLRKGGEAGVRDFA</sequence>
<comment type="subcellular location">
    <subcellularLocation>
        <location evidence="1 7">Cell membrane</location>
        <topology evidence="1 7">Multi-pass membrane protein</topology>
    </subcellularLocation>
</comment>
<keyword evidence="4 7" id="KW-0812">Transmembrane</keyword>
<proteinExistence type="inferred from homology"/>
<organism evidence="9 10">
    <name type="scientific">Paenibacillus tyrfis</name>
    <dbReference type="NCBI Taxonomy" id="1501230"/>
    <lineage>
        <taxon>Bacteria</taxon>
        <taxon>Bacillati</taxon>
        <taxon>Bacillota</taxon>
        <taxon>Bacilli</taxon>
        <taxon>Bacillales</taxon>
        <taxon>Paenibacillaceae</taxon>
        <taxon>Paenibacillus</taxon>
    </lineage>
</organism>
<feature type="domain" description="ABC transmembrane type-1" evidence="8">
    <location>
        <begin position="20"/>
        <end position="209"/>
    </location>
</feature>
<dbReference type="EMBL" id="JNVM01000003">
    <property type="protein sequence ID" value="KEQ27431.1"/>
    <property type="molecule type" value="Genomic_DNA"/>
</dbReference>
<keyword evidence="5 7" id="KW-1133">Transmembrane helix</keyword>
<dbReference type="OrthoDB" id="92598at2"/>